<evidence type="ECO:0000313" key="2">
    <source>
        <dbReference type="EMBL" id="MFM9654046.1"/>
    </source>
</evidence>
<sequence length="76" mass="8621">RRFVRDCNRVYRAHSALHARDCEPEGFAWAVVDDALASVFAWVRHAPAAPPVAVIANFTTQAHDHYRLPLPRDGVW</sequence>
<feature type="domain" description="Alpha-amylase/branching enzyme C-terminal all beta" evidence="1">
    <location>
        <begin position="29"/>
        <end position="76"/>
    </location>
</feature>
<dbReference type="SUPFAM" id="SSF51011">
    <property type="entry name" value="Glycosyl hydrolase domain"/>
    <property type="match status" value="1"/>
</dbReference>
<dbReference type="InterPro" id="IPR013780">
    <property type="entry name" value="Glyco_hydro_b"/>
</dbReference>
<dbReference type="InterPro" id="IPR006048">
    <property type="entry name" value="A-amylase/branching_C"/>
</dbReference>
<name>A0ABW9J045_STRGJ</name>
<dbReference type="EMBL" id="JBJVNE010000799">
    <property type="protein sequence ID" value="MFM9654046.1"/>
    <property type="molecule type" value="Genomic_DNA"/>
</dbReference>
<comment type="caution">
    <text evidence="2">The sequence shown here is derived from an EMBL/GenBank/DDBJ whole genome shotgun (WGS) entry which is preliminary data.</text>
</comment>
<dbReference type="RefSeq" id="WP_409098293.1">
    <property type="nucleotide sequence ID" value="NZ_JBJVNE010000799.1"/>
</dbReference>
<keyword evidence="3" id="KW-1185">Reference proteome</keyword>
<dbReference type="Pfam" id="PF02806">
    <property type="entry name" value="Alpha-amylase_C"/>
    <property type="match status" value="1"/>
</dbReference>
<dbReference type="Gene3D" id="2.60.40.1180">
    <property type="entry name" value="Golgi alpha-mannosidase II"/>
    <property type="match status" value="1"/>
</dbReference>
<proteinExistence type="predicted"/>
<feature type="non-terminal residue" evidence="2">
    <location>
        <position position="1"/>
    </location>
</feature>
<protein>
    <submittedName>
        <fullName evidence="2">Alpha amylase C-terminal domain-containing protein</fullName>
    </submittedName>
</protein>
<feature type="non-terminal residue" evidence="2">
    <location>
        <position position="76"/>
    </location>
</feature>
<dbReference type="Proteomes" id="UP001631993">
    <property type="component" value="Unassembled WGS sequence"/>
</dbReference>
<organism evidence="2 3">
    <name type="scientific">Streptomyces galilaeus</name>
    <dbReference type="NCBI Taxonomy" id="33899"/>
    <lineage>
        <taxon>Bacteria</taxon>
        <taxon>Bacillati</taxon>
        <taxon>Actinomycetota</taxon>
        <taxon>Actinomycetes</taxon>
        <taxon>Kitasatosporales</taxon>
        <taxon>Streptomycetaceae</taxon>
        <taxon>Streptomyces</taxon>
    </lineage>
</organism>
<reference evidence="2 3" key="1">
    <citation type="submission" date="2024-12" db="EMBL/GenBank/DDBJ databases">
        <title>Forecasting of Potato common scab and diversities of Pathogenic streptomyces spp. in china.</title>
        <authorList>
            <person name="Handique U."/>
            <person name="Wu J."/>
        </authorList>
    </citation>
    <scope>NUCLEOTIDE SEQUENCE [LARGE SCALE GENOMIC DNA]</scope>
    <source>
        <strain evidence="2 3">ZRIMU1585</strain>
    </source>
</reference>
<accession>A0ABW9J045</accession>
<evidence type="ECO:0000313" key="3">
    <source>
        <dbReference type="Proteomes" id="UP001631993"/>
    </source>
</evidence>
<evidence type="ECO:0000259" key="1">
    <source>
        <dbReference type="Pfam" id="PF02806"/>
    </source>
</evidence>
<gene>
    <name evidence="2" type="ORF">ACKI1S_49980</name>
</gene>